<dbReference type="Proteomes" id="UP000003111">
    <property type="component" value="Unassembled WGS sequence"/>
</dbReference>
<feature type="domain" description="Saccharopine dehydrogenase NADP binding" evidence="1">
    <location>
        <begin position="6"/>
        <end position="135"/>
    </location>
</feature>
<proteinExistence type="predicted"/>
<evidence type="ECO:0000313" key="3">
    <source>
        <dbReference type="Proteomes" id="UP000003111"/>
    </source>
</evidence>
<dbReference type="InterPro" id="IPR005097">
    <property type="entry name" value="Sacchrp_dh_NADP-bd"/>
</dbReference>
<protein>
    <submittedName>
        <fullName evidence="2">Saccharopine dehydrogenase</fullName>
        <ecNumber evidence="2">1.5.1.7</ecNumber>
    </submittedName>
</protein>
<sequence>MAHTDITLLGATGFTGGLTADYLAKHLPEGATWAIAGRSRSKLEEVARRIDAAGGVRPEIVEADTGDDESLAAMAARTRVVVTTVGPYLKYGEGVVRAAAEAGIAYVDLTGEPQFVDEMWLRYHATAEASGARIVHACGFDSIPYDLGVLATVLALPEGVPLRVRGYIRAAAEFSGGTYHSAINQMSSLRQSARVAGERRSAEERPAGRVVKGGGRAGRADGVEGWGIPLPTLDPLVVLRSARALERYGPDFRYEHYAHLKTLRMTVAGGLGLGVATLAAQVRPLRALMLKAKDPGDGPSEATREKSWFRLTVIGEGGGRTARTLVKGGDPGYTETSRMLAESALCLAFDDLPAVSGQVTTAVAMGVPLIERLQAAGISFETEVS</sequence>
<dbReference type="PANTHER" id="PTHR12286">
    <property type="entry name" value="SACCHAROPINE DEHYDROGENASE-LIKE OXIDOREDUCTASE"/>
    <property type="match status" value="1"/>
</dbReference>
<dbReference type="AlphaFoldDB" id="E2SB95"/>
<comment type="caution">
    <text evidence="2">The sequence shown here is derived from an EMBL/GenBank/DDBJ whole genome shotgun (WGS) entry which is preliminary data.</text>
</comment>
<dbReference type="GO" id="GO:0009247">
    <property type="term" value="P:glycolipid biosynthetic process"/>
    <property type="evidence" value="ECO:0007669"/>
    <property type="project" value="TreeGrafter"/>
</dbReference>
<name>E2SB95_9ACTN</name>
<evidence type="ECO:0000259" key="1">
    <source>
        <dbReference type="Pfam" id="PF03435"/>
    </source>
</evidence>
<dbReference type="eggNOG" id="COG3268">
    <property type="taxonomic scope" value="Bacteria"/>
</dbReference>
<dbReference type="OrthoDB" id="4369409at2"/>
<reference evidence="2" key="1">
    <citation type="submission" date="2010-08" db="EMBL/GenBank/DDBJ databases">
        <authorList>
            <person name="Muzny D."/>
            <person name="Qin X."/>
            <person name="Buhay C."/>
            <person name="Dugan-Rocha S."/>
            <person name="Ding Y."/>
            <person name="Chen G."/>
            <person name="Hawes A."/>
            <person name="Holder M."/>
            <person name="Jhangiani S."/>
            <person name="Johnson A."/>
            <person name="Khan Z."/>
            <person name="Li Z."/>
            <person name="Liu W."/>
            <person name="Liu X."/>
            <person name="Perez L."/>
            <person name="Shen H."/>
            <person name="Wang Q."/>
            <person name="Watt J."/>
            <person name="Xi L."/>
            <person name="Xin Y."/>
            <person name="Zhou J."/>
            <person name="Deng J."/>
            <person name="Jiang H."/>
            <person name="Liu Y."/>
            <person name="Qu J."/>
            <person name="Song X.-Z."/>
            <person name="Zhang L."/>
            <person name="Villasana D."/>
            <person name="Johnson A."/>
            <person name="Liu J."/>
            <person name="Liyanage D."/>
            <person name="Lorensuhewa L."/>
            <person name="Robinson T."/>
            <person name="Song A."/>
            <person name="Song B.-B."/>
            <person name="Dinh H."/>
            <person name="Thornton R."/>
            <person name="Coyle M."/>
            <person name="Francisco L."/>
            <person name="Jackson L."/>
            <person name="Javaid M."/>
            <person name="Korchina V."/>
            <person name="Kovar C."/>
            <person name="Mata R."/>
            <person name="Mathew T."/>
            <person name="Ngo R."/>
            <person name="Nguyen L."/>
            <person name="Nguyen N."/>
            <person name="Okwuonu G."/>
            <person name="Ongeri F."/>
            <person name="Pham C."/>
            <person name="Simmons D."/>
            <person name="Wilczek-Boney K."/>
            <person name="Hale W."/>
            <person name="Jakkamsetti A."/>
            <person name="Pham P."/>
            <person name="Ruth R."/>
            <person name="San Lucas F."/>
            <person name="Warren J."/>
            <person name="Zhang J."/>
            <person name="Zhao Z."/>
            <person name="Zhou C."/>
            <person name="Zhu D."/>
            <person name="Lee S."/>
            <person name="Bess C."/>
            <person name="Blankenburg K."/>
            <person name="Forbes L."/>
            <person name="Fu Q."/>
            <person name="Gubbala S."/>
            <person name="Hirani K."/>
            <person name="Jayaseelan J.C."/>
            <person name="Lara F."/>
            <person name="Munidasa M."/>
            <person name="Palculict T."/>
            <person name="Patil S."/>
            <person name="Pu L.-L."/>
            <person name="Saada N."/>
            <person name="Tang L."/>
            <person name="Weissenberger G."/>
            <person name="Zhu Y."/>
            <person name="Hemphill L."/>
            <person name="Shang Y."/>
            <person name="Youmans B."/>
            <person name="Ayvaz T."/>
            <person name="Ross M."/>
            <person name="Santibanez J."/>
            <person name="Aqrawi P."/>
            <person name="Gross S."/>
            <person name="Joshi V."/>
            <person name="Fowler G."/>
            <person name="Nazareth L."/>
            <person name="Reid J."/>
            <person name="Worley K."/>
            <person name="Petrosino J."/>
            <person name="Highlander S."/>
            <person name="Gibbs R."/>
        </authorList>
    </citation>
    <scope>NUCLEOTIDE SEQUENCE [LARGE SCALE GENOMIC DNA]</scope>
    <source>
        <strain evidence="2">DSM 15272</strain>
    </source>
</reference>
<dbReference type="Gene3D" id="3.40.50.720">
    <property type="entry name" value="NAD(P)-binding Rossmann-like Domain"/>
    <property type="match status" value="1"/>
</dbReference>
<dbReference type="PANTHER" id="PTHR12286:SF5">
    <property type="entry name" value="SACCHAROPINE DEHYDROGENASE-LIKE OXIDOREDUCTASE"/>
    <property type="match status" value="1"/>
</dbReference>
<dbReference type="EMBL" id="ACLF03000004">
    <property type="protein sequence ID" value="EFQ83641.1"/>
    <property type="molecule type" value="Genomic_DNA"/>
</dbReference>
<dbReference type="SUPFAM" id="SSF51735">
    <property type="entry name" value="NAD(P)-binding Rossmann-fold domains"/>
    <property type="match status" value="1"/>
</dbReference>
<dbReference type="RefSeq" id="WP_007078325.1">
    <property type="nucleotide sequence ID" value="NZ_CM001024.1"/>
</dbReference>
<dbReference type="InterPro" id="IPR036291">
    <property type="entry name" value="NAD(P)-bd_dom_sf"/>
</dbReference>
<organism evidence="2 3">
    <name type="scientific">Aeromicrobium marinum DSM 15272</name>
    <dbReference type="NCBI Taxonomy" id="585531"/>
    <lineage>
        <taxon>Bacteria</taxon>
        <taxon>Bacillati</taxon>
        <taxon>Actinomycetota</taxon>
        <taxon>Actinomycetes</taxon>
        <taxon>Propionibacteriales</taxon>
        <taxon>Nocardioidaceae</taxon>
        <taxon>Aeromicrobium</taxon>
    </lineage>
</organism>
<evidence type="ECO:0000313" key="2">
    <source>
        <dbReference type="EMBL" id="EFQ83641.1"/>
    </source>
</evidence>
<accession>E2SB95</accession>
<dbReference type="GO" id="GO:0004754">
    <property type="term" value="F:saccharopine dehydrogenase (NAD+, L-lysine-forming) activity"/>
    <property type="evidence" value="ECO:0007669"/>
    <property type="project" value="UniProtKB-EC"/>
</dbReference>
<dbReference type="Pfam" id="PF03435">
    <property type="entry name" value="Sacchrp_dh_NADP"/>
    <property type="match status" value="1"/>
</dbReference>
<dbReference type="EC" id="1.5.1.7" evidence="2"/>
<gene>
    <name evidence="2" type="primary">LYS1</name>
    <name evidence="2" type="ORF">HMPREF0063_11304</name>
</gene>
<dbReference type="STRING" id="585531.HMPREF0063_11304"/>
<keyword evidence="2" id="KW-0560">Oxidoreductase</keyword>
<dbReference type="GO" id="GO:0005886">
    <property type="term" value="C:plasma membrane"/>
    <property type="evidence" value="ECO:0007669"/>
    <property type="project" value="TreeGrafter"/>
</dbReference>
<dbReference type="HOGENOM" id="CLU_031002_0_2_11"/>
<keyword evidence="3" id="KW-1185">Reference proteome</keyword>
<dbReference type="InterPro" id="IPR051276">
    <property type="entry name" value="Saccharopine_DH-like_oxidrdct"/>
</dbReference>